<feature type="compositionally biased region" description="Low complexity" evidence="1">
    <location>
        <begin position="289"/>
        <end position="312"/>
    </location>
</feature>
<accession>A0A9W6EXL7</accession>
<evidence type="ECO:0000313" key="3">
    <source>
        <dbReference type="Proteomes" id="UP001165080"/>
    </source>
</evidence>
<proteinExistence type="predicted"/>
<dbReference type="Proteomes" id="UP001165080">
    <property type="component" value="Unassembled WGS sequence"/>
</dbReference>
<comment type="caution">
    <text evidence="2">The sequence shown here is derived from an EMBL/GenBank/DDBJ whole genome shotgun (WGS) entry which is preliminary data.</text>
</comment>
<protein>
    <submittedName>
        <fullName evidence="2">Uncharacterized protein</fullName>
    </submittedName>
</protein>
<evidence type="ECO:0000313" key="2">
    <source>
        <dbReference type="EMBL" id="GLC48136.1"/>
    </source>
</evidence>
<evidence type="ECO:0000256" key="1">
    <source>
        <dbReference type="SAM" id="MobiDB-lite"/>
    </source>
</evidence>
<gene>
    <name evidence="2" type="primary">PLEST007472</name>
    <name evidence="2" type="ORF">PLESTB_000063200</name>
</gene>
<sequence length="530" mass="52937">MPALFLGELAARTEPSSRILEAKVLGQDGTSPLCEVMVAGHVMTGVYDSVRRALMIPCPVSAKLSDQPESVNALVCSCYPTVGAEPEYVVLLAAANGATVLLPREGASNASDIRVRPRLASDEASSADGSVVALARGPDPYATLLDATRVLADKTGVAHKNVYSHVLPLLDAVNRLRFDTSLKAAKANGKLSSTASLTSVLEQQLHEGILVQAGPGCPAKPLLQAPGLRMCQGMSAPLGVRYSGMSVVYGGATGHVLAVMDTASALKMAPGGVVRPLGLISPGRVPGDAESPSAVSAGASAATSAAQSPSMSRSNSSCGDAVPLESVTSLAASPPAAASRMPPGVLSGLTTRSITAAPIIQVQAAAPTSGAPVQATTPTGAPVQVLASFALLGVKTSGGRVGAVQCCRVMPASAALAAAPANGEEAAAAATVPAGGISGLGLVVQVEVLCASAGTLLLFVEGPEAEACADPSEGELDWEDASTSGGPVRGVHVQGGAARWRYNGTGGILSVELPLATAAAGAVREVQVFL</sequence>
<reference evidence="2 3" key="1">
    <citation type="journal article" date="2023" name="Commun. Biol.">
        <title>Reorganization of the ancestral sex-determining regions during the evolution of trioecy in Pleodorina starrii.</title>
        <authorList>
            <person name="Takahashi K."/>
            <person name="Suzuki S."/>
            <person name="Kawai-Toyooka H."/>
            <person name="Yamamoto K."/>
            <person name="Hamaji T."/>
            <person name="Ootsuki R."/>
            <person name="Yamaguchi H."/>
            <person name="Kawachi M."/>
            <person name="Higashiyama T."/>
            <person name="Nozaki H."/>
        </authorList>
    </citation>
    <scope>NUCLEOTIDE SEQUENCE [LARGE SCALE GENOMIC DNA]</scope>
    <source>
        <strain evidence="2 3">NIES-4479</strain>
    </source>
</reference>
<dbReference type="AlphaFoldDB" id="A0A9W6EXL7"/>
<keyword evidence="3" id="KW-1185">Reference proteome</keyword>
<feature type="region of interest" description="Disordered" evidence="1">
    <location>
        <begin position="284"/>
        <end position="320"/>
    </location>
</feature>
<dbReference type="OrthoDB" id="535981at2759"/>
<name>A0A9W6EXL7_9CHLO</name>
<organism evidence="2 3">
    <name type="scientific">Pleodorina starrii</name>
    <dbReference type="NCBI Taxonomy" id="330485"/>
    <lineage>
        <taxon>Eukaryota</taxon>
        <taxon>Viridiplantae</taxon>
        <taxon>Chlorophyta</taxon>
        <taxon>core chlorophytes</taxon>
        <taxon>Chlorophyceae</taxon>
        <taxon>CS clade</taxon>
        <taxon>Chlamydomonadales</taxon>
        <taxon>Volvocaceae</taxon>
        <taxon>Pleodorina</taxon>
    </lineage>
</organism>
<dbReference type="EMBL" id="BRXU01000001">
    <property type="protein sequence ID" value="GLC48136.1"/>
    <property type="molecule type" value="Genomic_DNA"/>
</dbReference>